<keyword evidence="2" id="KW-0539">Nucleus</keyword>
<comment type="subcellular location">
    <subcellularLocation>
        <location evidence="2">Nucleus</location>
    </subcellularLocation>
</comment>
<evidence type="ECO:0000259" key="3">
    <source>
        <dbReference type="Pfam" id="PF08652"/>
    </source>
</evidence>
<dbReference type="GO" id="GO:0004518">
    <property type="term" value="F:nuclease activity"/>
    <property type="evidence" value="ECO:0007669"/>
    <property type="project" value="UniProtKB-KW"/>
</dbReference>
<dbReference type="Gene3D" id="1.10.510.10">
    <property type="entry name" value="Transferase(Phosphotransferase) domain 1"/>
    <property type="match status" value="1"/>
</dbReference>
<dbReference type="InterPro" id="IPR039039">
    <property type="entry name" value="RAI1-like_fam"/>
</dbReference>
<dbReference type="GO" id="GO:0005524">
    <property type="term" value="F:ATP binding"/>
    <property type="evidence" value="ECO:0007669"/>
    <property type="project" value="InterPro"/>
</dbReference>
<sequence>MFSLFFVRVTGGELFEDIVAREFYSEADASHCIQQILESVNHCHQNGVVHRDLKPMLVGCYTMIGDNKELSDDMSGLKYLYKKYSCLSIPIKFDLNAGEFIEKQSSIDKSMNVLCTWIKNKENEDFYKKCEFITFRCVLTKVMNTPFERQDGWVICASIKNDKIYLYPFETDEDKEKQKNASDYQKRCCSWGYKFEGFIFSDKPLEKPHGNGYVPENEFNCIYETKLNNHRLLLAAEMDGVISDKEITNLEELKKAEFIEAKTSIHLDCTKHKISFGRYKSGKWWAQSFLVGIKTILVGYRNYDGLVSRLEKISVKDLTRRFPEYWSPLTPAAAANFLDDFLTFVKKVISAEEINRENKVFVFSWKPGHPVKFRILDEPCYFSFLKR</sequence>
<reference evidence="4 5" key="1">
    <citation type="submission" date="2022-12" db="EMBL/GenBank/DDBJ databases">
        <title>Chromosome-level genome assembly of true bugs.</title>
        <authorList>
            <person name="Ma L."/>
            <person name="Li H."/>
        </authorList>
    </citation>
    <scope>NUCLEOTIDE SEQUENCE [LARGE SCALE GENOMIC DNA]</scope>
    <source>
        <strain evidence="4">Lab_2022b</strain>
    </source>
</reference>
<comment type="cofactor">
    <cofactor evidence="2">
        <name>a divalent metal cation</name>
        <dbReference type="ChEBI" id="CHEBI:60240"/>
    </cofactor>
</comment>
<evidence type="ECO:0000256" key="1">
    <source>
        <dbReference type="ARBA" id="ARBA00006562"/>
    </source>
</evidence>
<dbReference type="InterPro" id="IPR011009">
    <property type="entry name" value="Kinase-like_dom_sf"/>
</dbReference>
<dbReference type="InterPro" id="IPR013961">
    <property type="entry name" value="RAI1"/>
</dbReference>
<dbReference type="PANTHER" id="PTHR12395:SF9">
    <property type="entry name" value="DECAPPING AND EXORIBONUCLEASE PROTEIN"/>
    <property type="match status" value="1"/>
</dbReference>
<keyword evidence="2" id="KW-0540">Nuclease</keyword>
<comment type="similarity">
    <text evidence="1 2">Belongs to the DXO/Dom3Z family.</text>
</comment>
<dbReference type="GO" id="GO:0004672">
    <property type="term" value="F:protein kinase activity"/>
    <property type="evidence" value="ECO:0007669"/>
    <property type="project" value="InterPro"/>
</dbReference>
<comment type="caution">
    <text evidence="4">The sequence shown here is derived from an EMBL/GenBank/DDBJ whole genome shotgun (WGS) entry which is preliminary data.</text>
</comment>
<keyword evidence="2" id="KW-0547">Nucleotide-binding</keyword>
<dbReference type="EC" id="3.6.1.-" evidence="2"/>
<dbReference type="AlphaFoldDB" id="A0AAW1D744"/>
<keyword evidence="2" id="KW-0378">Hydrolase</keyword>
<evidence type="ECO:0000313" key="5">
    <source>
        <dbReference type="Proteomes" id="UP001461498"/>
    </source>
</evidence>
<proteinExistence type="inferred from homology"/>
<evidence type="ECO:0000313" key="4">
    <source>
        <dbReference type="EMBL" id="KAK9506803.1"/>
    </source>
</evidence>
<feature type="domain" description="RAI1-like" evidence="3">
    <location>
        <begin position="54"/>
        <end position="376"/>
    </location>
</feature>
<dbReference type="Pfam" id="PF08652">
    <property type="entry name" value="RAI1"/>
    <property type="match status" value="1"/>
</dbReference>
<keyword evidence="2" id="KW-0479">Metal-binding</keyword>
<dbReference type="PANTHER" id="PTHR12395">
    <property type="entry name" value="DOM-3 RELATED"/>
    <property type="match status" value="1"/>
</dbReference>
<dbReference type="GO" id="GO:0005829">
    <property type="term" value="C:cytosol"/>
    <property type="evidence" value="ECO:0007669"/>
    <property type="project" value="TreeGrafter"/>
</dbReference>
<protein>
    <recommendedName>
        <fullName evidence="2">Decapping nuclease</fullName>
        <ecNumber evidence="2">3.6.1.-</ecNumber>
    </recommendedName>
</protein>
<accession>A0AAW1D744</accession>
<comment type="function">
    <text evidence="2">Decapping enzyme for NAD-capped RNAs: specifically hydrolyzes the nicotinamide adenine dinucleotide (NAD) cap from a subset of RNAs by removing the entire NAD moiety from the 5'-end of an NAD-capped RNA.</text>
</comment>
<dbReference type="GO" id="GO:0046872">
    <property type="term" value="F:metal ion binding"/>
    <property type="evidence" value="ECO:0007669"/>
    <property type="project" value="UniProtKB-KW"/>
</dbReference>
<keyword evidence="2" id="KW-0694">RNA-binding</keyword>
<name>A0AAW1D744_9HEMI</name>
<dbReference type="GO" id="GO:0034353">
    <property type="term" value="F:mRNA 5'-diphosphatase activity"/>
    <property type="evidence" value="ECO:0007669"/>
    <property type="project" value="TreeGrafter"/>
</dbReference>
<dbReference type="EMBL" id="JAPXFL010000005">
    <property type="protein sequence ID" value="KAK9506803.1"/>
    <property type="molecule type" value="Genomic_DNA"/>
</dbReference>
<dbReference type="GO" id="GO:0110155">
    <property type="term" value="P:NAD-cap decapping"/>
    <property type="evidence" value="ECO:0007669"/>
    <property type="project" value="TreeGrafter"/>
</dbReference>
<dbReference type="Proteomes" id="UP001461498">
    <property type="component" value="Unassembled WGS sequence"/>
</dbReference>
<gene>
    <name evidence="4" type="ORF">O3M35_008670</name>
</gene>
<dbReference type="GO" id="GO:0005634">
    <property type="term" value="C:nucleus"/>
    <property type="evidence" value="ECO:0007669"/>
    <property type="project" value="UniProtKB-SubCell"/>
</dbReference>
<dbReference type="GO" id="GO:0003723">
    <property type="term" value="F:RNA binding"/>
    <property type="evidence" value="ECO:0007669"/>
    <property type="project" value="UniProtKB-KW"/>
</dbReference>
<evidence type="ECO:0000256" key="2">
    <source>
        <dbReference type="RuleBase" id="RU367113"/>
    </source>
</evidence>
<dbReference type="GO" id="GO:0000956">
    <property type="term" value="P:nuclear-transcribed mRNA catabolic process"/>
    <property type="evidence" value="ECO:0007669"/>
    <property type="project" value="TreeGrafter"/>
</dbReference>
<organism evidence="4 5">
    <name type="scientific">Rhynocoris fuscipes</name>
    <dbReference type="NCBI Taxonomy" id="488301"/>
    <lineage>
        <taxon>Eukaryota</taxon>
        <taxon>Metazoa</taxon>
        <taxon>Ecdysozoa</taxon>
        <taxon>Arthropoda</taxon>
        <taxon>Hexapoda</taxon>
        <taxon>Insecta</taxon>
        <taxon>Pterygota</taxon>
        <taxon>Neoptera</taxon>
        <taxon>Paraneoptera</taxon>
        <taxon>Hemiptera</taxon>
        <taxon>Heteroptera</taxon>
        <taxon>Panheteroptera</taxon>
        <taxon>Cimicomorpha</taxon>
        <taxon>Reduviidae</taxon>
        <taxon>Harpactorinae</taxon>
        <taxon>Harpactorini</taxon>
        <taxon>Rhynocoris</taxon>
    </lineage>
</organism>
<dbReference type="SUPFAM" id="SSF56112">
    <property type="entry name" value="Protein kinase-like (PK-like)"/>
    <property type="match status" value="1"/>
</dbReference>
<keyword evidence="5" id="KW-1185">Reference proteome</keyword>